<dbReference type="CDD" id="cd09025">
    <property type="entry name" value="Aldose_epim_Slr1438"/>
    <property type="match status" value="1"/>
</dbReference>
<reference evidence="1 2" key="1">
    <citation type="submission" date="2020-10" db="EMBL/GenBank/DDBJ databases">
        <authorList>
            <person name="Castelo-Branco R."/>
            <person name="Eusebio N."/>
            <person name="Adriana R."/>
            <person name="Vieira A."/>
            <person name="Brugerolle De Fraissinette N."/>
            <person name="Rezende De Castro R."/>
            <person name="Schneider M.P."/>
            <person name="Vasconcelos V."/>
            <person name="Leao P.N."/>
        </authorList>
    </citation>
    <scope>NUCLEOTIDE SEQUENCE [LARGE SCALE GENOMIC DNA]</scope>
    <source>
        <strain evidence="1 2">LEGE 00031</strain>
    </source>
</reference>
<sequence length="289" mass="33053">MYNISFTPDRPLTYHLEDDQSLARLSLVPGRGGLVTNWTIQGQPVLYFDEERFQDPSLSVRGGIPILFPICGNLPHDQFNYDGKNYRLRQHGFARDLPWEVIGQQTQASAQLDLRLSHNDATLEAFPFEFELVFSYQLQGHNLRIEQRIANLGDQRMPFSLGLHPYFFCREKLGVTLAIPADDYLDQKTGDRHGYGGQLDLTAPELDLAFTQISQPRANFVDPDRNVKIEVSFSELYQTLVFWTVAGKDYLCLEPWSGPRNALNSGEQLAWVEPYSSRSAWVNFQVSME</sequence>
<evidence type="ECO:0000313" key="2">
    <source>
        <dbReference type="Proteomes" id="UP000658720"/>
    </source>
</evidence>
<keyword evidence="2" id="KW-1185">Reference proteome</keyword>
<dbReference type="InterPro" id="IPR014718">
    <property type="entry name" value="GH-type_carb-bd"/>
</dbReference>
<gene>
    <name evidence="1" type="ORF">IQ217_08815</name>
</gene>
<name>A0ABR9VU17_9SYNC</name>
<evidence type="ECO:0000313" key="1">
    <source>
        <dbReference type="EMBL" id="MBE9253943.1"/>
    </source>
</evidence>
<dbReference type="SUPFAM" id="SSF74650">
    <property type="entry name" value="Galactose mutarotase-like"/>
    <property type="match status" value="1"/>
</dbReference>
<dbReference type="PANTHER" id="PTHR11122">
    <property type="entry name" value="APOSPORY-ASSOCIATED PROTEIN C-RELATED"/>
    <property type="match status" value="1"/>
</dbReference>
<dbReference type="InterPro" id="IPR011013">
    <property type="entry name" value="Gal_mutarotase_sf_dom"/>
</dbReference>
<dbReference type="RefSeq" id="WP_194019663.1">
    <property type="nucleotide sequence ID" value="NZ_JADEVV010000020.1"/>
</dbReference>
<dbReference type="PANTHER" id="PTHR11122:SF13">
    <property type="entry name" value="GLUCOSE-6-PHOSPHATE 1-EPIMERASE"/>
    <property type="match status" value="1"/>
</dbReference>
<dbReference type="Pfam" id="PF01263">
    <property type="entry name" value="Aldose_epim"/>
    <property type="match status" value="1"/>
</dbReference>
<dbReference type="InterPro" id="IPR008183">
    <property type="entry name" value="Aldose_1/G6P_1-epimerase"/>
</dbReference>
<accession>A0ABR9VU17</accession>
<dbReference type="EMBL" id="JADEVV010000020">
    <property type="protein sequence ID" value="MBE9253943.1"/>
    <property type="molecule type" value="Genomic_DNA"/>
</dbReference>
<dbReference type="Gene3D" id="2.70.98.10">
    <property type="match status" value="1"/>
</dbReference>
<dbReference type="Proteomes" id="UP000658720">
    <property type="component" value="Unassembled WGS sequence"/>
</dbReference>
<comment type="caution">
    <text evidence="1">The sequence shown here is derived from an EMBL/GenBank/DDBJ whole genome shotgun (WGS) entry which is preliminary data.</text>
</comment>
<proteinExistence type="predicted"/>
<organism evidence="1 2">
    <name type="scientific">Synechocystis salina LEGE 00031</name>
    <dbReference type="NCBI Taxonomy" id="1828736"/>
    <lineage>
        <taxon>Bacteria</taxon>
        <taxon>Bacillati</taxon>
        <taxon>Cyanobacteriota</taxon>
        <taxon>Cyanophyceae</taxon>
        <taxon>Synechococcales</taxon>
        <taxon>Merismopediaceae</taxon>
        <taxon>Synechocystis</taxon>
    </lineage>
</organism>
<protein>
    <submittedName>
        <fullName evidence="1">Aldose epimerase</fullName>
    </submittedName>
</protein>